<dbReference type="CDD" id="cd01987">
    <property type="entry name" value="USP_KdpD-like"/>
    <property type="match status" value="1"/>
</dbReference>
<dbReference type="InterPro" id="IPR036890">
    <property type="entry name" value="HATPase_C_sf"/>
</dbReference>
<comment type="catalytic activity">
    <reaction evidence="1">
        <text>ATP + protein L-histidine = ADP + protein N-phospho-L-histidine.</text>
        <dbReference type="EC" id="2.7.13.3"/>
    </reaction>
</comment>
<evidence type="ECO:0000256" key="7">
    <source>
        <dbReference type="ARBA" id="ARBA00022741"/>
    </source>
</evidence>
<dbReference type="Gene3D" id="1.20.120.620">
    <property type="entry name" value="Backbone structure of the membrane domain of e. Coli histidine kinase receptor kdpd"/>
    <property type="match status" value="1"/>
</dbReference>
<proteinExistence type="predicted"/>
<dbReference type="PANTHER" id="PTHR45569:SF1">
    <property type="entry name" value="SENSOR PROTEIN KDPD"/>
    <property type="match status" value="1"/>
</dbReference>
<feature type="domain" description="Histidine kinase" evidence="14">
    <location>
        <begin position="677"/>
        <end position="894"/>
    </location>
</feature>
<evidence type="ECO:0000256" key="12">
    <source>
        <dbReference type="ARBA" id="ARBA00023136"/>
    </source>
</evidence>
<dbReference type="SMART" id="SM00387">
    <property type="entry name" value="HATPase_c"/>
    <property type="match status" value="1"/>
</dbReference>
<dbReference type="Gene3D" id="3.40.50.620">
    <property type="entry name" value="HUPs"/>
    <property type="match status" value="1"/>
</dbReference>
<feature type="transmembrane region" description="Helical" evidence="13">
    <location>
        <begin position="476"/>
        <end position="494"/>
    </location>
</feature>
<dbReference type="InterPro" id="IPR036097">
    <property type="entry name" value="HisK_dim/P_sf"/>
</dbReference>
<dbReference type="Pfam" id="PF13493">
    <property type="entry name" value="DUF4118"/>
    <property type="match status" value="1"/>
</dbReference>
<evidence type="ECO:0000256" key="13">
    <source>
        <dbReference type="SAM" id="Phobius"/>
    </source>
</evidence>
<feature type="transmembrane region" description="Helical" evidence="13">
    <location>
        <begin position="403"/>
        <end position="433"/>
    </location>
</feature>
<dbReference type="CDD" id="cd00075">
    <property type="entry name" value="HATPase"/>
    <property type="match status" value="1"/>
</dbReference>
<gene>
    <name evidence="15" type="ORF">GX523_06265</name>
</gene>
<evidence type="ECO:0000256" key="11">
    <source>
        <dbReference type="ARBA" id="ARBA00023012"/>
    </source>
</evidence>
<name>A0A7C6Z3Q2_9FIRM</name>
<dbReference type="PANTHER" id="PTHR45569">
    <property type="entry name" value="SENSOR PROTEIN KDPD"/>
    <property type="match status" value="1"/>
</dbReference>
<comment type="subcellular location">
    <subcellularLocation>
        <location evidence="2">Membrane</location>
        <topology evidence="2">Multi-pass membrane protein</topology>
    </subcellularLocation>
</comment>
<dbReference type="EC" id="2.7.13.3" evidence="3"/>
<dbReference type="Pfam" id="PF02518">
    <property type="entry name" value="HATPase_c"/>
    <property type="match status" value="1"/>
</dbReference>
<evidence type="ECO:0000259" key="14">
    <source>
        <dbReference type="PROSITE" id="PS50109"/>
    </source>
</evidence>
<dbReference type="GO" id="GO:0005886">
    <property type="term" value="C:plasma membrane"/>
    <property type="evidence" value="ECO:0007669"/>
    <property type="project" value="TreeGrafter"/>
</dbReference>
<dbReference type="GO" id="GO:0000155">
    <property type="term" value="F:phosphorelay sensor kinase activity"/>
    <property type="evidence" value="ECO:0007669"/>
    <property type="project" value="InterPro"/>
</dbReference>
<keyword evidence="6 13" id="KW-0812">Transmembrane</keyword>
<accession>A0A7C6Z3Q2</accession>
<keyword evidence="10 13" id="KW-1133">Transmembrane helix</keyword>
<dbReference type="Pfam" id="PF00512">
    <property type="entry name" value="HisKA"/>
    <property type="match status" value="1"/>
</dbReference>
<keyword evidence="8 15" id="KW-0418">Kinase</keyword>
<dbReference type="CDD" id="cd00082">
    <property type="entry name" value="HisKA"/>
    <property type="match status" value="1"/>
</dbReference>
<dbReference type="InterPro" id="IPR004358">
    <property type="entry name" value="Sig_transdc_His_kin-like_C"/>
</dbReference>
<keyword evidence="5" id="KW-0808">Transferase</keyword>
<dbReference type="Gene3D" id="3.40.50.300">
    <property type="entry name" value="P-loop containing nucleotide triphosphate hydrolases"/>
    <property type="match status" value="1"/>
</dbReference>
<dbReference type="InterPro" id="IPR014729">
    <property type="entry name" value="Rossmann-like_a/b/a_fold"/>
</dbReference>
<dbReference type="SMART" id="SM00388">
    <property type="entry name" value="HisKA"/>
    <property type="match status" value="1"/>
</dbReference>
<dbReference type="InterPro" id="IPR003852">
    <property type="entry name" value="Sig_transdc_His_kinase_KdpD_N"/>
</dbReference>
<evidence type="ECO:0000313" key="15">
    <source>
        <dbReference type="EMBL" id="HHY26344.1"/>
    </source>
</evidence>
<sequence length="899" mass="100286">MINNRTGSDTLQEQLSVMPAGKRRGLLKIYFGYAAGVGKTSTMLKDAHDALKDGIDVVSGYIEPHARSETTALLEGLETLSPLEIIYKDITLKEFDLDGALQRRPELILVDELAHTNAEGCRHAKRYQDVEELLRAGIDVYTTINVQHIESLNDVVASITGITVRERIPDSVFDSADQIELVDIEPDDLIERLHKGKIYREEQARRALSNFFTKEKLIALREIALRRTADQVNRIAALNFERPKSSGSFANEHILICLSPAPSNAKVIRTAARMADAFHGTFTALFVETPETQEMEDTNKTRLREHFRLAEQLGAQIATVYGEDIPGQISEYAKVSRVSKIVIGRSNHMGRWLSKSNFVDRLSTLAPNIDIYIIPDTQSSSHWRIPKFAKPSTLSLADSAKTVGILIVCTLIGLWFDFLGFSEANIITIYILGVLLNSIMTRDRIYSAVSSVLSVLAFNFIFTVPRFSLEAYDPGYPITFVVMLTAALMTSTLTKRVKEQARQAAQKAYRTEVLLGTSRKLQQASLQSEILNETAQQLVRLLDRTVIFYPIQQDTLSEPLIFPKEGSTADPQIVLRMDERAVAEWVYKNNKRAGATTNTLSAAKCLYLAVRGKDKVLAVAGIVMNKEAPLEAFEKSLMIAMLGECALALEKEWLNETQKQISMRMQQEQLRANLLRAISHDLRTPLTSISGNAGILMGNSEILSEEQKKELYTDIYDDSMWLINLVENLLSITRIDNGTLSLNLQPELLDEVITEALLHINRKSVEHTIETLLDDEFLMAKMDSRLIVQVMINIVDNAIKYTPPGSHITISARKDGQFIRVEIADDGSGIPDEAKAKLFDMFYTTNSISADSRRGLGLGLPLCKSIIHAHGGTIYVKDNTPQGTVLGFTLLSEEVAIHE</sequence>
<organism evidence="15 16">
    <name type="scientific">Desulfitobacterium dehalogenans</name>
    <dbReference type="NCBI Taxonomy" id="36854"/>
    <lineage>
        <taxon>Bacteria</taxon>
        <taxon>Bacillati</taxon>
        <taxon>Bacillota</taxon>
        <taxon>Clostridia</taxon>
        <taxon>Eubacteriales</taxon>
        <taxon>Desulfitobacteriaceae</taxon>
        <taxon>Desulfitobacterium</taxon>
    </lineage>
</organism>
<evidence type="ECO:0000313" key="16">
    <source>
        <dbReference type="Proteomes" id="UP000553059"/>
    </source>
</evidence>
<dbReference type="InterPro" id="IPR038318">
    <property type="entry name" value="KdpD_sf"/>
</dbReference>
<dbReference type="InterPro" id="IPR029016">
    <property type="entry name" value="GAF-like_dom_sf"/>
</dbReference>
<dbReference type="Proteomes" id="UP000553059">
    <property type="component" value="Unassembled WGS sequence"/>
</dbReference>
<evidence type="ECO:0000256" key="9">
    <source>
        <dbReference type="ARBA" id="ARBA00022840"/>
    </source>
</evidence>
<dbReference type="InterPro" id="IPR025201">
    <property type="entry name" value="KdpD_TM"/>
</dbReference>
<dbReference type="Pfam" id="PF02702">
    <property type="entry name" value="KdpD"/>
    <property type="match status" value="1"/>
</dbReference>
<dbReference type="SUPFAM" id="SSF55874">
    <property type="entry name" value="ATPase domain of HSP90 chaperone/DNA topoisomerase II/histidine kinase"/>
    <property type="match status" value="1"/>
</dbReference>
<keyword evidence="4" id="KW-0597">Phosphoprotein</keyword>
<keyword evidence="11" id="KW-0902">Two-component regulatory system</keyword>
<dbReference type="InterPro" id="IPR052023">
    <property type="entry name" value="Histidine_kinase_KdpD"/>
</dbReference>
<evidence type="ECO:0000256" key="2">
    <source>
        <dbReference type="ARBA" id="ARBA00004141"/>
    </source>
</evidence>
<dbReference type="SUPFAM" id="SSF52402">
    <property type="entry name" value="Adenine nucleotide alpha hydrolases-like"/>
    <property type="match status" value="1"/>
</dbReference>
<dbReference type="Gene3D" id="1.10.287.130">
    <property type="match status" value="1"/>
</dbReference>
<dbReference type="InterPro" id="IPR003594">
    <property type="entry name" value="HATPase_dom"/>
</dbReference>
<dbReference type="InterPro" id="IPR027417">
    <property type="entry name" value="P-loop_NTPase"/>
</dbReference>
<dbReference type="InterPro" id="IPR003661">
    <property type="entry name" value="HisK_dim/P_dom"/>
</dbReference>
<evidence type="ECO:0000256" key="10">
    <source>
        <dbReference type="ARBA" id="ARBA00022989"/>
    </source>
</evidence>
<feature type="transmembrane region" description="Helical" evidence="13">
    <location>
        <begin position="445"/>
        <end position="464"/>
    </location>
</feature>
<dbReference type="PROSITE" id="PS50109">
    <property type="entry name" value="HIS_KIN"/>
    <property type="match status" value="1"/>
</dbReference>
<dbReference type="GO" id="GO:0005737">
    <property type="term" value="C:cytoplasm"/>
    <property type="evidence" value="ECO:0007669"/>
    <property type="project" value="UniProtKB-ARBA"/>
</dbReference>
<evidence type="ECO:0000256" key="3">
    <source>
        <dbReference type="ARBA" id="ARBA00012438"/>
    </source>
</evidence>
<keyword evidence="12 13" id="KW-0472">Membrane</keyword>
<keyword evidence="9" id="KW-0067">ATP-binding</keyword>
<reference evidence="15 16" key="1">
    <citation type="journal article" date="2020" name="Biotechnol. Biofuels">
        <title>New insights from the biogas microbiome by comprehensive genome-resolved metagenomics of nearly 1600 species originating from multiple anaerobic digesters.</title>
        <authorList>
            <person name="Campanaro S."/>
            <person name="Treu L."/>
            <person name="Rodriguez-R L.M."/>
            <person name="Kovalovszki A."/>
            <person name="Ziels R.M."/>
            <person name="Maus I."/>
            <person name="Zhu X."/>
            <person name="Kougias P.G."/>
            <person name="Basile A."/>
            <person name="Luo G."/>
            <person name="Schluter A."/>
            <person name="Konstantinidis K.T."/>
            <person name="Angelidaki I."/>
        </authorList>
    </citation>
    <scope>NUCLEOTIDE SEQUENCE [LARGE SCALE GENOMIC DNA]</scope>
    <source>
        <strain evidence="15">AS05jafATM_4</strain>
    </source>
</reference>
<dbReference type="AlphaFoldDB" id="A0A7C6Z3Q2"/>
<dbReference type="Gene3D" id="3.30.565.10">
    <property type="entry name" value="Histidine kinase-like ATPase, C-terminal domain"/>
    <property type="match status" value="1"/>
</dbReference>
<evidence type="ECO:0000256" key="5">
    <source>
        <dbReference type="ARBA" id="ARBA00022679"/>
    </source>
</evidence>
<dbReference type="PRINTS" id="PR00344">
    <property type="entry name" value="BCTRLSENSOR"/>
</dbReference>
<evidence type="ECO:0000256" key="4">
    <source>
        <dbReference type="ARBA" id="ARBA00022553"/>
    </source>
</evidence>
<dbReference type="EMBL" id="DUTF01000142">
    <property type="protein sequence ID" value="HHY26344.1"/>
    <property type="molecule type" value="Genomic_DNA"/>
</dbReference>
<evidence type="ECO:0000256" key="6">
    <source>
        <dbReference type="ARBA" id="ARBA00022692"/>
    </source>
</evidence>
<evidence type="ECO:0000256" key="8">
    <source>
        <dbReference type="ARBA" id="ARBA00022777"/>
    </source>
</evidence>
<dbReference type="GO" id="GO:0005524">
    <property type="term" value="F:ATP binding"/>
    <property type="evidence" value="ECO:0007669"/>
    <property type="project" value="UniProtKB-KW"/>
</dbReference>
<keyword evidence="7" id="KW-0547">Nucleotide-binding</keyword>
<dbReference type="Gene3D" id="3.30.450.40">
    <property type="match status" value="1"/>
</dbReference>
<comment type="caution">
    <text evidence="15">The sequence shown here is derived from an EMBL/GenBank/DDBJ whole genome shotgun (WGS) entry which is preliminary data.</text>
</comment>
<dbReference type="FunFam" id="3.40.50.300:FF:000483">
    <property type="entry name" value="Sensor histidine kinase KdpD"/>
    <property type="match status" value="1"/>
</dbReference>
<protein>
    <recommendedName>
        <fullName evidence="3">histidine kinase</fullName>
        <ecNumber evidence="3">2.7.13.3</ecNumber>
    </recommendedName>
</protein>
<evidence type="ECO:0000256" key="1">
    <source>
        <dbReference type="ARBA" id="ARBA00000085"/>
    </source>
</evidence>
<dbReference type="SUPFAM" id="SSF47384">
    <property type="entry name" value="Homodimeric domain of signal transducing histidine kinase"/>
    <property type="match status" value="1"/>
</dbReference>
<dbReference type="InterPro" id="IPR005467">
    <property type="entry name" value="His_kinase_dom"/>
</dbReference>